<name>A0A922A1X8_CARIL</name>
<evidence type="ECO:0000256" key="2">
    <source>
        <dbReference type="ARBA" id="ARBA00022448"/>
    </source>
</evidence>
<protein>
    <recommendedName>
        <fullName evidence="17">Cation/H+ exchanger domain-containing protein</fullName>
    </recommendedName>
</protein>
<keyword evidence="2" id="KW-0813">Transport</keyword>
<feature type="transmembrane region" description="Helical" evidence="11">
    <location>
        <begin position="196"/>
        <end position="218"/>
    </location>
</feature>
<feature type="region of interest" description="Disordered" evidence="10">
    <location>
        <begin position="791"/>
        <end position="812"/>
    </location>
</feature>
<evidence type="ECO:0000256" key="3">
    <source>
        <dbReference type="ARBA" id="ARBA00022538"/>
    </source>
</evidence>
<gene>
    <name evidence="15" type="ORF">I3842_Q126900</name>
</gene>
<feature type="transmembrane region" description="Helical" evidence="11">
    <location>
        <begin position="344"/>
        <end position="368"/>
    </location>
</feature>
<dbReference type="EMBL" id="MU229030">
    <property type="protein sequence ID" value="KAG6618120.1"/>
    <property type="molecule type" value="Genomic_DNA"/>
</dbReference>
<feature type="domain" description="Cation/H(+) antiporter C-terminal" evidence="14">
    <location>
        <begin position="629"/>
        <end position="790"/>
    </location>
</feature>
<dbReference type="GO" id="GO:0006885">
    <property type="term" value="P:regulation of pH"/>
    <property type="evidence" value="ECO:0007669"/>
    <property type="project" value="TreeGrafter"/>
</dbReference>
<keyword evidence="8 11" id="KW-0472">Membrane</keyword>
<reference evidence="15" key="1">
    <citation type="submission" date="2021-01" db="EMBL/GenBank/DDBJ databases">
        <authorList>
            <person name="Lovell J.T."/>
            <person name="Bentley N."/>
            <person name="Bhattarai G."/>
            <person name="Jenkins J.W."/>
            <person name="Sreedasyam A."/>
            <person name="Alarcon Y."/>
            <person name="Bock C."/>
            <person name="Boston L."/>
            <person name="Carlson J."/>
            <person name="Cervantes K."/>
            <person name="Clermont K."/>
            <person name="Krom N."/>
            <person name="Kubenka K."/>
            <person name="Mamidi S."/>
            <person name="Mattison C."/>
            <person name="Monteros M."/>
            <person name="Pisani C."/>
            <person name="Plott C."/>
            <person name="Rajasekar S."/>
            <person name="Rhein H.S."/>
            <person name="Rohla C."/>
            <person name="Song M."/>
            <person name="Hilaire R.S."/>
            <person name="Shu S."/>
            <person name="Wells L."/>
            <person name="Wang X."/>
            <person name="Webber J."/>
            <person name="Heerema R.J."/>
            <person name="Klein P."/>
            <person name="Conner P."/>
            <person name="Grauke L."/>
            <person name="Grimwood J."/>
            <person name="Schmutz J."/>
            <person name="Randall J.J."/>
        </authorList>
    </citation>
    <scope>NUCLEOTIDE SEQUENCE</scope>
    <source>
        <tissue evidence="15">Leaf</tissue>
    </source>
</reference>
<proteinExistence type="inferred from homology"/>
<evidence type="ECO:0000259" key="14">
    <source>
        <dbReference type="Pfam" id="PF23259"/>
    </source>
</evidence>
<dbReference type="GO" id="GO:0016020">
    <property type="term" value="C:membrane"/>
    <property type="evidence" value="ECO:0007669"/>
    <property type="project" value="UniProtKB-SubCell"/>
</dbReference>
<evidence type="ECO:0000259" key="12">
    <source>
        <dbReference type="Pfam" id="PF00999"/>
    </source>
</evidence>
<sequence length="812" mass="89936">MFERNINETLLCYDLVISTTNGFIWQTDQTSPFKSLPVFVSQIFVILFITRLLFTVFKPLHQPFLIAEIVAGCIVGPSALGSFKFFQRIFPTRGIMLIETMADLSLLFYVFLTGLEMDASAFLRVGKKIMGIAVTGILIPMGIGIGLFFLLQKHAHNPAITEGCMFWAVALSITGFPVLTRILADLKLLHSDIGRIAMSVAMLNDMYAWVFIAVLVPVGVNLKTATFSIIAVIFFTLICFYVVRPTIERIIRHQYCSDKEHYNEYYPCFMLIGAMICGCITDAIGAHSIVGAFVFGLIIPKGDMVEELLDRLDCFVPGIMLPIFFASCGMRIDFTKIADSSSWFLVLLVICFACMAKILSSLIACFFFDMRLRDGVALGLLMNTKGILSLIILNVGWDEKILNDQYYVVMVVAILVMTSVVSPIMSAVYRPKSKGYIYGLRTVQRSKLDTELRVLSCVHTTRNVSGIISLLEVSHPTRLSPMTVFALHLVELTGRSSAMLIVHSTRRSAAHNPSRAQADSNLIINAFEAFENDNHLVTVQPLTAMSPYGTMHEDICSLAEDKRVALILLPFHKHLTVDGRMEDENADYRAINLNVLANAPCSVGLFVDRGLAGAVRACGPNDIVMCHFAMLFIGGPDDREALAYACRMVGDPRISLTVVRFLPGKEVVEMESAKNIIEVEEMLSDKQNNKRQNEIDENYINEFRLNTVDNESVRYIEKMVDNGEETVSAISAMDNSYDLYIVGKGTGTTSPLTLGLSEWSENPELGAIGDVLVSSSFALNSSVLVVQKYGSGDHKNEGRSPSMDTRISPFAS</sequence>
<dbReference type="GO" id="GO:0015297">
    <property type="term" value="F:antiporter activity"/>
    <property type="evidence" value="ECO:0007669"/>
    <property type="project" value="InterPro"/>
</dbReference>
<dbReference type="InterPro" id="IPR050794">
    <property type="entry name" value="CPA2_transporter"/>
</dbReference>
<feature type="transmembrane region" description="Helical" evidence="11">
    <location>
        <begin position="407"/>
        <end position="429"/>
    </location>
</feature>
<dbReference type="InterPro" id="IPR006153">
    <property type="entry name" value="Cation/H_exchanger_TM"/>
</dbReference>
<dbReference type="AlphaFoldDB" id="A0A922A1X8"/>
<evidence type="ECO:0000256" key="1">
    <source>
        <dbReference type="ARBA" id="ARBA00004141"/>
    </source>
</evidence>
<evidence type="ECO:0000256" key="11">
    <source>
        <dbReference type="SAM" id="Phobius"/>
    </source>
</evidence>
<keyword evidence="4 11" id="KW-0812">Transmembrane</keyword>
<dbReference type="InterPro" id="IPR057290">
    <property type="entry name" value="CHX17_C"/>
</dbReference>
<feature type="transmembrane region" description="Helical" evidence="11">
    <location>
        <begin position="63"/>
        <end position="83"/>
    </location>
</feature>
<keyword evidence="5" id="KW-0630">Potassium</keyword>
<feature type="transmembrane region" description="Helical" evidence="11">
    <location>
        <begin position="375"/>
        <end position="395"/>
    </location>
</feature>
<dbReference type="PANTHER" id="PTHR32468:SF26">
    <property type="entry name" value="CATION_H(+) ANTIPORTER 15"/>
    <property type="match status" value="1"/>
</dbReference>
<organism evidence="15 16">
    <name type="scientific">Carya illinoinensis</name>
    <name type="common">Pecan</name>
    <dbReference type="NCBI Taxonomy" id="32201"/>
    <lineage>
        <taxon>Eukaryota</taxon>
        <taxon>Viridiplantae</taxon>
        <taxon>Streptophyta</taxon>
        <taxon>Embryophyta</taxon>
        <taxon>Tracheophyta</taxon>
        <taxon>Spermatophyta</taxon>
        <taxon>Magnoliopsida</taxon>
        <taxon>eudicotyledons</taxon>
        <taxon>Gunneridae</taxon>
        <taxon>Pentapetalae</taxon>
        <taxon>rosids</taxon>
        <taxon>fabids</taxon>
        <taxon>Fagales</taxon>
        <taxon>Juglandaceae</taxon>
        <taxon>Carya</taxon>
    </lineage>
</organism>
<feature type="transmembrane region" description="Helical" evidence="11">
    <location>
        <begin position="132"/>
        <end position="151"/>
    </location>
</feature>
<dbReference type="PANTHER" id="PTHR32468">
    <property type="entry name" value="CATION/H + ANTIPORTER"/>
    <property type="match status" value="1"/>
</dbReference>
<feature type="transmembrane region" description="Helical" evidence="11">
    <location>
        <begin position="269"/>
        <end position="300"/>
    </location>
</feature>
<evidence type="ECO:0008006" key="17">
    <source>
        <dbReference type="Google" id="ProtNLM"/>
    </source>
</evidence>
<evidence type="ECO:0000256" key="7">
    <source>
        <dbReference type="ARBA" id="ARBA00023065"/>
    </source>
</evidence>
<dbReference type="GO" id="GO:0012505">
    <property type="term" value="C:endomembrane system"/>
    <property type="evidence" value="ECO:0007669"/>
    <property type="project" value="TreeGrafter"/>
</dbReference>
<feature type="transmembrane region" description="Helical" evidence="11">
    <location>
        <begin position="225"/>
        <end position="243"/>
    </location>
</feature>
<keyword evidence="6 11" id="KW-1133">Transmembrane helix</keyword>
<keyword evidence="3" id="KW-0633">Potassium transport</keyword>
<evidence type="ECO:0000259" key="13">
    <source>
        <dbReference type="Pfam" id="PF23256"/>
    </source>
</evidence>
<feature type="transmembrane region" description="Helical" evidence="11">
    <location>
        <begin position="312"/>
        <end position="332"/>
    </location>
</feature>
<dbReference type="Pfam" id="PF00999">
    <property type="entry name" value="Na_H_Exchanger"/>
    <property type="match status" value="1"/>
</dbReference>
<evidence type="ECO:0000313" key="15">
    <source>
        <dbReference type="EMBL" id="KAG6618120.1"/>
    </source>
</evidence>
<comment type="caution">
    <text evidence="15">The sequence shown here is derived from an EMBL/GenBank/DDBJ whole genome shotgun (WGS) entry which is preliminary data.</text>
</comment>
<dbReference type="InterPro" id="IPR057291">
    <property type="entry name" value="CHX17_2nd"/>
</dbReference>
<evidence type="ECO:0000256" key="6">
    <source>
        <dbReference type="ARBA" id="ARBA00022989"/>
    </source>
</evidence>
<dbReference type="Pfam" id="PF23259">
    <property type="entry name" value="CHX17_C"/>
    <property type="match status" value="1"/>
</dbReference>
<evidence type="ECO:0000313" key="16">
    <source>
        <dbReference type="Proteomes" id="UP000811246"/>
    </source>
</evidence>
<accession>A0A922A1X8</accession>
<evidence type="ECO:0000256" key="5">
    <source>
        <dbReference type="ARBA" id="ARBA00022958"/>
    </source>
</evidence>
<evidence type="ECO:0000256" key="8">
    <source>
        <dbReference type="ARBA" id="ARBA00023136"/>
    </source>
</evidence>
<feature type="transmembrane region" description="Helical" evidence="11">
    <location>
        <begin position="163"/>
        <end position="184"/>
    </location>
</feature>
<comment type="subcellular location">
    <subcellularLocation>
        <location evidence="1">Membrane</location>
        <topology evidence="1">Multi-pass membrane protein</topology>
    </subcellularLocation>
</comment>
<feature type="domain" description="Cation/H(+) antiporter central" evidence="13">
    <location>
        <begin position="483"/>
        <end position="616"/>
    </location>
</feature>
<feature type="transmembrane region" description="Helical" evidence="11">
    <location>
        <begin position="36"/>
        <end position="57"/>
    </location>
</feature>
<dbReference type="GO" id="GO:1902600">
    <property type="term" value="P:proton transmembrane transport"/>
    <property type="evidence" value="ECO:0007669"/>
    <property type="project" value="InterPro"/>
</dbReference>
<feature type="domain" description="Cation/H+ exchanger transmembrane" evidence="12">
    <location>
        <begin position="46"/>
        <end position="425"/>
    </location>
</feature>
<evidence type="ECO:0000256" key="4">
    <source>
        <dbReference type="ARBA" id="ARBA00022692"/>
    </source>
</evidence>
<comment type="similarity">
    <text evidence="9">Belongs to the monovalent cation:proton antiporter 2 (CPA2) transporter (TC 2.A.37) family. CHX (TC 2.A.37.4) subfamily.</text>
</comment>
<keyword evidence="7" id="KW-0406">Ion transport</keyword>
<evidence type="ECO:0000256" key="10">
    <source>
        <dbReference type="SAM" id="MobiDB-lite"/>
    </source>
</evidence>
<dbReference type="GO" id="GO:0006813">
    <property type="term" value="P:potassium ion transport"/>
    <property type="evidence" value="ECO:0007669"/>
    <property type="project" value="UniProtKB-KW"/>
</dbReference>
<evidence type="ECO:0000256" key="9">
    <source>
        <dbReference type="ARBA" id="ARBA00038341"/>
    </source>
</evidence>
<dbReference type="Pfam" id="PF23256">
    <property type="entry name" value="CHX17_2nd"/>
    <property type="match status" value="1"/>
</dbReference>
<dbReference type="Proteomes" id="UP000811246">
    <property type="component" value="Unassembled WGS sequence"/>
</dbReference>